<dbReference type="Proteomes" id="UP000315995">
    <property type="component" value="Chromosome"/>
</dbReference>
<dbReference type="InterPro" id="IPR023772">
    <property type="entry name" value="DNA-bd_HTH_TetR-type_CS"/>
</dbReference>
<dbReference type="InterPro" id="IPR009057">
    <property type="entry name" value="Homeodomain-like_sf"/>
</dbReference>
<dbReference type="Pfam" id="PF00440">
    <property type="entry name" value="TetR_N"/>
    <property type="match status" value="1"/>
</dbReference>
<evidence type="ECO:0000313" key="5">
    <source>
        <dbReference type="Proteomes" id="UP000315995"/>
    </source>
</evidence>
<evidence type="ECO:0000313" key="4">
    <source>
        <dbReference type="EMBL" id="QDG50455.1"/>
    </source>
</evidence>
<keyword evidence="5" id="KW-1185">Reference proteome</keyword>
<dbReference type="Gene3D" id="1.10.357.10">
    <property type="entry name" value="Tetracycline Repressor, domain 2"/>
    <property type="match status" value="1"/>
</dbReference>
<dbReference type="AlphaFoldDB" id="A0A4Y6PRP0"/>
<name>A0A4Y6PRP0_PERCE</name>
<gene>
    <name evidence="4" type="ORF">FIV42_06820</name>
</gene>
<keyword evidence="1 2" id="KW-0238">DNA-binding</keyword>
<reference evidence="4 5" key="1">
    <citation type="submission" date="2019-06" db="EMBL/GenBank/DDBJ databases">
        <title>Persicimonas caeni gen. nov., sp. nov., a predatory bacterium isolated from solar saltern.</title>
        <authorList>
            <person name="Wang S."/>
        </authorList>
    </citation>
    <scope>NUCLEOTIDE SEQUENCE [LARGE SCALE GENOMIC DNA]</scope>
    <source>
        <strain evidence="4 5">YN101</strain>
    </source>
</reference>
<dbReference type="PROSITE" id="PS50977">
    <property type="entry name" value="HTH_TETR_2"/>
    <property type="match status" value="1"/>
</dbReference>
<accession>A0A5B8Y6J5</accession>
<protein>
    <submittedName>
        <fullName evidence="4">TetR/AcrR family transcriptional regulator</fullName>
    </submittedName>
</protein>
<dbReference type="InterPro" id="IPR036271">
    <property type="entry name" value="Tet_transcr_reg_TetR-rel_C_sf"/>
</dbReference>
<evidence type="ECO:0000259" key="3">
    <source>
        <dbReference type="PROSITE" id="PS50977"/>
    </source>
</evidence>
<dbReference type="InterPro" id="IPR050109">
    <property type="entry name" value="HTH-type_TetR-like_transc_reg"/>
</dbReference>
<feature type="domain" description="HTH tetR-type" evidence="3">
    <location>
        <begin position="6"/>
        <end position="66"/>
    </location>
</feature>
<dbReference type="PROSITE" id="PS01081">
    <property type="entry name" value="HTH_TETR_1"/>
    <property type="match status" value="1"/>
</dbReference>
<dbReference type="PANTHER" id="PTHR30055:SF235">
    <property type="entry name" value="TRANSCRIPTIONAL REGULATORY PROTEIN"/>
    <property type="match status" value="1"/>
</dbReference>
<dbReference type="OrthoDB" id="9790413at2"/>
<dbReference type="SUPFAM" id="SSF46689">
    <property type="entry name" value="Homeodomain-like"/>
    <property type="match status" value="1"/>
</dbReference>
<dbReference type="EMBL" id="CP041186">
    <property type="protein sequence ID" value="QDG50455.1"/>
    <property type="molecule type" value="Genomic_DNA"/>
</dbReference>
<accession>A0A4Y6PRP0</accession>
<dbReference type="InterPro" id="IPR001647">
    <property type="entry name" value="HTH_TetR"/>
</dbReference>
<dbReference type="SUPFAM" id="SSF48498">
    <property type="entry name" value="Tetracyclin repressor-like, C-terminal domain"/>
    <property type="match status" value="1"/>
</dbReference>
<evidence type="ECO:0000256" key="2">
    <source>
        <dbReference type="PROSITE-ProRule" id="PRU00335"/>
    </source>
</evidence>
<evidence type="ECO:0000256" key="1">
    <source>
        <dbReference type="ARBA" id="ARBA00023125"/>
    </source>
</evidence>
<proteinExistence type="predicted"/>
<sequence length="203" mass="23704">MAEETTDTRTRIFQAADELFCQYGYDGVSIRDVARHAGVNKASVFYYFSSKEELFEAVLNTYWDLHREWLSDALDMKGGARERMHRLIDNYWSFMQENARYSRLIQGILASDNERREAIKRTFAPIYNWTIEALSELSPEKGPRAARQLYLTFVGAVVNYFTYAPALEPGWQGDPMGPESFEERRQHLHWLLDLVLDDLLEES</sequence>
<dbReference type="PRINTS" id="PR00455">
    <property type="entry name" value="HTHTETR"/>
</dbReference>
<feature type="DNA-binding region" description="H-T-H motif" evidence="2">
    <location>
        <begin position="29"/>
        <end position="48"/>
    </location>
</feature>
<organism evidence="4 5">
    <name type="scientific">Persicimonas caeni</name>
    <dbReference type="NCBI Taxonomy" id="2292766"/>
    <lineage>
        <taxon>Bacteria</taxon>
        <taxon>Deltaproteobacteria</taxon>
        <taxon>Bradymonadales</taxon>
        <taxon>Bradymonadaceae</taxon>
        <taxon>Persicimonas</taxon>
    </lineage>
</organism>
<dbReference type="RefSeq" id="WP_141196947.1">
    <property type="nucleotide sequence ID" value="NZ_CP041186.1"/>
</dbReference>
<dbReference type="GO" id="GO:0003700">
    <property type="term" value="F:DNA-binding transcription factor activity"/>
    <property type="evidence" value="ECO:0007669"/>
    <property type="project" value="TreeGrafter"/>
</dbReference>
<dbReference type="PANTHER" id="PTHR30055">
    <property type="entry name" value="HTH-TYPE TRANSCRIPTIONAL REGULATOR RUTR"/>
    <property type="match status" value="1"/>
</dbReference>
<dbReference type="GO" id="GO:0000976">
    <property type="term" value="F:transcription cis-regulatory region binding"/>
    <property type="evidence" value="ECO:0007669"/>
    <property type="project" value="TreeGrafter"/>
</dbReference>